<feature type="chain" id="PRO_5045094535" evidence="2">
    <location>
        <begin position="23"/>
        <end position="115"/>
    </location>
</feature>
<dbReference type="InterPro" id="IPR000626">
    <property type="entry name" value="Ubiquitin-like_dom"/>
</dbReference>
<organism evidence="4 5">
    <name type="scientific">Datura stramonium</name>
    <name type="common">Jimsonweed</name>
    <name type="synonym">Common thornapple</name>
    <dbReference type="NCBI Taxonomy" id="4076"/>
    <lineage>
        <taxon>Eukaryota</taxon>
        <taxon>Viridiplantae</taxon>
        <taxon>Streptophyta</taxon>
        <taxon>Embryophyta</taxon>
        <taxon>Tracheophyta</taxon>
        <taxon>Spermatophyta</taxon>
        <taxon>Magnoliopsida</taxon>
        <taxon>eudicotyledons</taxon>
        <taxon>Gunneridae</taxon>
        <taxon>Pentapetalae</taxon>
        <taxon>asterids</taxon>
        <taxon>lamiids</taxon>
        <taxon>Solanales</taxon>
        <taxon>Solanaceae</taxon>
        <taxon>Solanoideae</taxon>
        <taxon>Datureae</taxon>
        <taxon>Datura</taxon>
    </lineage>
</organism>
<gene>
    <name evidence="4" type="primary">RAD23C_1</name>
    <name evidence="4" type="ORF">HAX54_047866</name>
</gene>
<evidence type="ECO:0000313" key="4">
    <source>
        <dbReference type="EMBL" id="MCD7462149.1"/>
    </source>
</evidence>
<feature type="region of interest" description="Disordered" evidence="1">
    <location>
        <begin position="74"/>
        <end position="115"/>
    </location>
</feature>
<dbReference type="PROSITE" id="PS50053">
    <property type="entry name" value="UBIQUITIN_2"/>
    <property type="match status" value="1"/>
</dbReference>
<dbReference type="Proteomes" id="UP000823775">
    <property type="component" value="Unassembled WGS sequence"/>
</dbReference>
<keyword evidence="4" id="KW-0675">Receptor</keyword>
<dbReference type="EMBL" id="JACEIK010000781">
    <property type="protein sequence ID" value="MCD7462149.1"/>
    <property type="molecule type" value="Genomic_DNA"/>
</dbReference>
<reference evidence="4 5" key="1">
    <citation type="journal article" date="2021" name="BMC Genomics">
        <title>Datura genome reveals duplications of psychoactive alkaloid biosynthetic genes and high mutation rate following tissue culture.</title>
        <authorList>
            <person name="Rajewski A."/>
            <person name="Carter-House D."/>
            <person name="Stajich J."/>
            <person name="Litt A."/>
        </authorList>
    </citation>
    <scope>NUCLEOTIDE SEQUENCE [LARGE SCALE GENOMIC DNA]</scope>
    <source>
        <strain evidence="4">AR-01</strain>
    </source>
</reference>
<protein>
    <submittedName>
        <fullName evidence="4">Ubiquitin receptor RAD23c</fullName>
    </submittedName>
</protein>
<keyword evidence="2" id="KW-0732">Signal</keyword>
<dbReference type="PANTHER" id="PTHR10621">
    <property type="entry name" value="UV EXCISION REPAIR PROTEIN RAD23"/>
    <property type="match status" value="1"/>
</dbReference>
<dbReference type="Gene3D" id="3.10.20.90">
    <property type="entry name" value="Phosphatidylinositol 3-kinase Catalytic Subunit, Chain A, domain 1"/>
    <property type="match status" value="1"/>
</dbReference>
<dbReference type="CDD" id="cd01805">
    <property type="entry name" value="Ubl_Rad23"/>
    <property type="match status" value="1"/>
</dbReference>
<feature type="domain" description="Ubiquitin-like" evidence="3">
    <location>
        <begin position="20"/>
        <end position="76"/>
    </location>
</feature>
<accession>A0ABS8SSZ7</accession>
<evidence type="ECO:0000259" key="3">
    <source>
        <dbReference type="PROSITE" id="PS50053"/>
    </source>
</evidence>
<sequence>MATVDFWTKIFSWIELVLEVAAVKKNIETVQGLDVYPAGQQMLIHQGKVLKDGTTLEENKVAENNFIVVMLTKSKSSSGEGSAMSTAATAKAPQSSTPAPSSTPASTAAQVPAAS</sequence>
<comment type="caution">
    <text evidence="4">The sequence shown here is derived from an EMBL/GenBank/DDBJ whole genome shotgun (WGS) entry which is preliminary data.</text>
</comment>
<evidence type="ECO:0000256" key="2">
    <source>
        <dbReference type="SAM" id="SignalP"/>
    </source>
</evidence>
<name>A0ABS8SSZ7_DATST</name>
<dbReference type="Pfam" id="PF00240">
    <property type="entry name" value="ubiquitin"/>
    <property type="match status" value="1"/>
</dbReference>
<feature type="non-terminal residue" evidence="4">
    <location>
        <position position="115"/>
    </location>
</feature>
<keyword evidence="5" id="KW-1185">Reference proteome</keyword>
<feature type="signal peptide" evidence="2">
    <location>
        <begin position="1"/>
        <end position="22"/>
    </location>
</feature>
<dbReference type="PANTHER" id="PTHR10621:SF56">
    <property type="entry name" value="UBIQUITIN RECEPTOR RAD23"/>
    <property type="match status" value="1"/>
</dbReference>
<proteinExistence type="predicted"/>
<evidence type="ECO:0000256" key="1">
    <source>
        <dbReference type="SAM" id="MobiDB-lite"/>
    </source>
</evidence>
<dbReference type="SMART" id="SM00213">
    <property type="entry name" value="UBQ"/>
    <property type="match status" value="1"/>
</dbReference>
<evidence type="ECO:0000313" key="5">
    <source>
        <dbReference type="Proteomes" id="UP000823775"/>
    </source>
</evidence>
<dbReference type="SUPFAM" id="SSF54236">
    <property type="entry name" value="Ubiquitin-like"/>
    <property type="match status" value="1"/>
</dbReference>
<dbReference type="InterPro" id="IPR029071">
    <property type="entry name" value="Ubiquitin-like_domsf"/>
</dbReference>